<evidence type="ECO:0000313" key="2">
    <source>
        <dbReference type="Proteomes" id="UP001440984"/>
    </source>
</evidence>
<protein>
    <submittedName>
        <fullName evidence="1">Uncharacterized protein</fullName>
    </submittedName>
</protein>
<name>A0ABV0LEN8_9PSEU</name>
<gene>
    <name evidence="1" type="ORF">ABJI51_16890</name>
</gene>
<comment type="caution">
    <text evidence="1">The sequence shown here is derived from an EMBL/GenBank/DDBJ whole genome shotgun (WGS) entry which is preliminary data.</text>
</comment>
<keyword evidence="2" id="KW-1185">Reference proteome</keyword>
<proteinExistence type="predicted"/>
<dbReference type="EMBL" id="JBDZYD010000005">
    <property type="protein sequence ID" value="MEQ0560765.1"/>
    <property type="molecule type" value="Genomic_DNA"/>
</dbReference>
<accession>A0ABV0LEN8</accession>
<dbReference type="Proteomes" id="UP001440984">
    <property type="component" value="Unassembled WGS sequence"/>
</dbReference>
<organism evidence="1 2">
    <name type="scientific">Amycolatopsis melonis</name>
    <dbReference type="NCBI Taxonomy" id="3156488"/>
    <lineage>
        <taxon>Bacteria</taxon>
        <taxon>Bacillati</taxon>
        <taxon>Actinomycetota</taxon>
        <taxon>Actinomycetes</taxon>
        <taxon>Pseudonocardiales</taxon>
        <taxon>Pseudonocardiaceae</taxon>
        <taxon>Amycolatopsis</taxon>
    </lineage>
</organism>
<sequence>MGNHSVRDRRAEIRAYMAEHQVNYTTAKRAVELRISQQPPVLIPITSTWCDPGCDGSPHPGATCRTWYPFLHSRPVGAFDVCQAAALPGDRVRSLCHRFTDGRQFGAGGIAPTWLLALIYAMLLDEQPELAPDPRRLRDAVNAGDLSAVDMLMQPLDRAAVDLVHPDTDRWWNATHPRLTAFAARVLDDPATQEDTQPWDVTVLEHRNRVTTLAQRWEQAQKERRNWHGYLEREALVWNMLKDPLDAVLLAQAGGHARDTPVDVDGRRMRIILPIWGPAGPPVAYDVKPVDAPVHNFDLERCDAASCRGDAAHAAE</sequence>
<evidence type="ECO:0000313" key="1">
    <source>
        <dbReference type="EMBL" id="MEQ0560765.1"/>
    </source>
</evidence>
<dbReference type="RefSeq" id="WP_348951844.1">
    <property type="nucleotide sequence ID" value="NZ_JBDZYD010000005.1"/>
</dbReference>
<reference evidence="1 2" key="1">
    <citation type="submission" date="2024-05" db="EMBL/GenBank/DDBJ databases">
        <authorList>
            <person name="Zhao H."/>
            <person name="Xu Y."/>
            <person name="Lin S."/>
            <person name="Spain J.C."/>
            <person name="Zhou N.-Y."/>
        </authorList>
    </citation>
    <scope>NUCLEOTIDE SEQUENCE [LARGE SCALE GENOMIC DNA]</scope>
    <source>
        <strain evidence="1 2">NEAU-NG30</strain>
    </source>
</reference>